<dbReference type="InterPro" id="IPR013825">
    <property type="entry name" value="Topo_IA_cen_sub2"/>
</dbReference>
<dbReference type="InterPro" id="IPR013824">
    <property type="entry name" value="Topo_IA_cen_sub1"/>
</dbReference>
<comment type="caution">
    <text evidence="14">The sequence shown here is derived from an EMBL/GenBank/DDBJ whole genome shotgun (WGS) entry which is preliminary data.</text>
</comment>
<feature type="site" description="Interaction with DNA" evidence="10">
    <location>
        <position position="140"/>
    </location>
</feature>
<evidence type="ECO:0000256" key="1">
    <source>
        <dbReference type="ARBA" id="ARBA00000213"/>
    </source>
</evidence>
<dbReference type="PANTHER" id="PTHR42785:SF1">
    <property type="entry name" value="DNA TOPOISOMERASE"/>
    <property type="match status" value="1"/>
</dbReference>
<comment type="catalytic activity">
    <reaction evidence="1 10">
        <text>ATP-independent breakage of single-stranded DNA, followed by passage and rejoining.</text>
        <dbReference type="EC" id="5.6.2.1"/>
    </reaction>
</comment>
<evidence type="ECO:0000313" key="14">
    <source>
        <dbReference type="EMBL" id="GEM84925.1"/>
    </source>
</evidence>
<dbReference type="InterPro" id="IPR006171">
    <property type="entry name" value="TOPRIM_dom"/>
</dbReference>
<feature type="site" description="Interaction with DNA" evidence="10">
    <location>
        <position position="496"/>
    </location>
</feature>
<evidence type="ECO:0000256" key="8">
    <source>
        <dbReference type="ARBA" id="ARBA00023125"/>
    </source>
</evidence>
<evidence type="ECO:0000259" key="13">
    <source>
        <dbReference type="PROSITE" id="PS52039"/>
    </source>
</evidence>
<evidence type="ECO:0000256" key="3">
    <source>
        <dbReference type="ARBA" id="ARBA00022723"/>
    </source>
</evidence>
<dbReference type="HAMAP" id="MF_00952">
    <property type="entry name" value="Topoisom_1_prok"/>
    <property type="match status" value="1"/>
</dbReference>
<dbReference type="InterPro" id="IPR005733">
    <property type="entry name" value="TopoI_bac-type"/>
</dbReference>
<dbReference type="SUPFAM" id="SSF57783">
    <property type="entry name" value="Zinc beta-ribbon"/>
    <property type="match status" value="1"/>
</dbReference>
<dbReference type="CDD" id="cd00186">
    <property type="entry name" value="TOP1Ac"/>
    <property type="match status" value="1"/>
</dbReference>
<dbReference type="InterPro" id="IPR023405">
    <property type="entry name" value="Topo_IA_core_domain"/>
</dbReference>
<dbReference type="EMBL" id="BJXL01000147">
    <property type="protein sequence ID" value="GEM84925.1"/>
    <property type="molecule type" value="Genomic_DNA"/>
</dbReference>
<evidence type="ECO:0000256" key="9">
    <source>
        <dbReference type="ARBA" id="ARBA00023235"/>
    </source>
</evidence>
<evidence type="ECO:0000256" key="7">
    <source>
        <dbReference type="ARBA" id="ARBA00023029"/>
    </source>
</evidence>
<proteinExistence type="inferred from homology"/>
<dbReference type="GO" id="GO:0006265">
    <property type="term" value="P:DNA topological change"/>
    <property type="evidence" value="ECO:0007669"/>
    <property type="project" value="UniProtKB-UniRule"/>
</dbReference>
<keyword evidence="3" id="KW-0479">Metal-binding</keyword>
<evidence type="ECO:0000256" key="4">
    <source>
        <dbReference type="ARBA" id="ARBA00022771"/>
    </source>
</evidence>
<dbReference type="RefSeq" id="WP_240637125.1">
    <property type="nucleotide sequence ID" value="NZ_BJXL01000147.1"/>
</dbReference>
<feature type="site" description="Interaction with DNA" evidence="10">
    <location>
        <position position="148"/>
    </location>
</feature>
<dbReference type="Gene3D" id="3.30.65.10">
    <property type="entry name" value="Bacterial Topoisomerase I, domain 1"/>
    <property type="match status" value="1"/>
</dbReference>
<dbReference type="PRINTS" id="PR00417">
    <property type="entry name" value="PRTPISMRASEI"/>
</dbReference>
<dbReference type="InterPro" id="IPR013498">
    <property type="entry name" value="Topo_IA_Znf"/>
</dbReference>
<sequence>MPDSTLIVVESPAKAKSIQKMLGAGYEVRASKGHVADLPERELGVNLEADFAPQYEVKKDKQPVVDDLKKAARGKRVLIATDPDREGEAIGWHVARLLGLNPQNPLRVEFHEITPKVVRAAVQQPRPIDQSLVDAQQARRVLDRLVGYQLSPVLSMEFRRRALSAGRVQSVALRLLVEREQEIEVFVPQEYWTIEGQFESEGQKFKAMLYSVGQERVQSGEKFLITNESKAQAVAQQAGAIKNYQISSIERRERRRNASPPFITSTLQQAASSRLGWTASRTMRVAQKLYEGVDLPEGTVGLITYMRTDSTRVSQEALAEVRQFIPSHFGPNYLPEKPNTYAGKKAANAQDAHEAIRPTSVTRTPDSVRKHLEEEEFKLYQLIWQRFVASQMTPAIFDQTTVNVSGGELVFRAVGSVLKFDGFLRVYGREEGDDAENLLPPLRENAAASLLDLKPEQHFTEPPPRYTDASLVKVLEEMGIGRPSTYAPTIDTLERRGYLERSGKSLKPTPLGREVTGYLVQSFPDVVAYDFTAQLETRLDDIEAGKAPWPKVVREFYEPFLKDYHKVPKKLCPKCGRPLELRVSRFGQFLGCTGYPECKYTERLELKKEPELIGEACPACHVGQLVRRHGRYGTFISCNRYPECKYTRDEAPSTGIECPKCHAGEVVQKTSKRGKPYYRCNNQSCDFLVFDPLVAEKCPICGWNEMAKGRSGKRVCSNPSCERYGGPDLQALNERRAERETRGKVKARDKRVAKSTKQPASWADLEPLIAQLGLPSDQAEVARRTQGQQKAVAAVAKELNLPEEAALKLFRQAMFKLRMEYGKSKVARKGEGPKVKARARGKAKKTKPSQPSATWADLERFIGQAGLTAEQSDIVRRSKGQQKAVAEVAKALGKSEDEALKLFRQGMFKLRMEYGKARKEAVGA</sequence>
<dbReference type="CDD" id="cd03363">
    <property type="entry name" value="TOPRIM_TopoIA_TopoI"/>
    <property type="match status" value="1"/>
</dbReference>
<name>A0A511R5S0_9DEIN</name>
<evidence type="ECO:0000256" key="11">
    <source>
        <dbReference type="SAM" id="MobiDB-lite"/>
    </source>
</evidence>
<dbReference type="PANTHER" id="PTHR42785">
    <property type="entry name" value="DNA TOPOISOMERASE, TYPE IA, CORE"/>
    <property type="match status" value="1"/>
</dbReference>
<evidence type="ECO:0000256" key="2">
    <source>
        <dbReference type="ARBA" id="ARBA00009446"/>
    </source>
</evidence>
<dbReference type="Gene3D" id="2.70.20.10">
    <property type="entry name" value="Topoisomerase I, domain 3"/>
    <property type="match status" value="1"/>
</dbReference>
<dbReference type="InterPro" id="IPR013826">
    <property type="entry name" value="Topo_IA_cen_sub3"/>
</dbReference>
<dbReference type="NCBIfam" id="TIGR01051">
    <property type="entry name" value="topA_bact"/>
    <property type="match status" value="1"/>
</dbReference>
<comment type="function">
    <text evidence="10">Releases the supercoiling and torsional tension of DNA, which is introduced during the DNA replication and transcription, by transiently cleaving and rejoining one strand of the DNA duplex. Introduces a single-strand break via transesterification at a target site in duplex DNA. The scissile phosphodiester is attacked by the catalytic tyrosine of the enzyme, resulting in the formation of a DNA-(5'-phosphotyrosyl)-enzyme intermediate and the expulsion of a 3'-OH DNA strand. The free DNA strand then undergoes passage around the unbroken strand, thus removing DNA supercoils. Finally, in the religation step, the DNA 3'-OH attacks the covalent intermediate to expel the active-site tyrosine and restore the DNA phosphodiester backbone.</text>
</comment>
<feature type="region of interest" description="Disordered" evidence="11">
    <location>
        <begin position="737"/>
        <end position="758"/>
    </location>
</feature>
<dbReference type="EC" id="5.6.2.1" evidence="10"/>
<keyword evidence="6" id="KW-0460">Magnesium</keyword>
<dbReference type="InterPro" id="IPR000380">
    <property type="entry name" value="Topo_IA"/>
</dbReference>
<feature type="domain" description="Topo IA-type catalytic" evidence="13">
    <location>
        <begin position="129"/>
        <end position="564"/>
    </location>
</feature>
<dbReference type="AlphaFoldDB" id="A0A511R5S0"/>
<dbReference type="InterPro" id="IPR013497">
    <property type="entry name" value="Topo_IA_cen"/>
</dbReference>
<dbReference type="PROSITE" id="PS50880">
    <property type="entry name" value="TOPRIM"/>
    <property type="match status" value="1"/>
</dbReference>
<feature type="site" description="Interaction with DNA" evidence="10">
    <location>
        <position position="34"/>
    </location>
</feature>
<dbReference type="Pfam" id="PF01131">
    <property type="entry name" value="Topoisom_bac"/>
    <property type="match status" value="1"/>
</dbReference>
<feature type="domain" description="Toprim" evidence="12">
    <location>
        <begin position="4"/>
        <end position="113"/>
    </location>
</feature>
<feature type="site" description="Interaction with DNA" evidence="10">
    <location>
        <position position="143"/>
    </location>
</feature>
<dbReference type="GO" id="GO:0008270">
    <property type="term" value="F:zinc ion binding"/>
    <property type="evidence" value="ECO:0007669"/>
    <property type="project" value="UniProtKB-KW"/>
</dbReference>
<organism evidence="14 15">
    <name type="scientific">Meiothermus hypogaeus NBRC 106114</name>
    <dbReference type="NCBI Taxonomy" id="1227553"/>
    <lineage>
        <taxon>Bacteria</taxon>
        <taxon>Thermotogati</taxon>
        <taxon>Deinococcota</taxon>
        <taxon>Deinococci</taxon>
        <taxon>Thermales</taxon>
        <taxon>Thermaceae</taxon>
        <taxon>Meiothermus</taxon>
    </lineage>
</organism>
<feature type="region of interest" description="Disordered" evidence="11">
    <location>
        <begin position="828"/>
        <end position="853"/>
    </location>
</feature>
<dbReference type="Pfam" id="PF01751">
    <property type="entry name" value="Toprim"/>
    <property type="match status" value="1"/>
</dbReference>
<dbReference type="GO" id="GO:0005694">
    <property type="term" value="C:chromosome"/>
    <property type="evidence" value="ECO:0007669"/>
    <property type="project" value="InterPro"/>
</dbReference>
<dbReference type="PROSITE" id="PS52039">
    <property type="entry name" value="TOPO_IA_2"/>
    <property type="match status" value="1"/>
</dbReference>
<keyword evidence="7 10" id="KW-0799">Topoisomerase</keyword>
<dbReference type="SMART" id="SM00437">
    <property type="entry name" value="TOP1Ac"/>
    <property type="match status" value="1"/>
</dbReference>
<feature type="site" description="Interaction with DNA" evidence="10">
    <location>
        <position position="307"/>
    </location>
</feature>
<dbReference type="SMART" id="SM00436">
    <property type="entry name" value="TOP1Bc"/>
    <property type="match status" value="1"/>
</dbReference>
<dbReference type="InterPro" id="IPR034149">
    <property type="entry name" value="TOPRIM_TopoI"/>
</dbReference>
<dbReference type="SUPFAM" id="SSF56712">
    <property type="entry name" value="Prokaryotic type I DNA topoisomerase"/>
    <property type="match status" value="1"/>
</dbReference>
<feature type="region of interest" description="Interaction with DNA" evidence="10">
    <location>
        <begin position="164"/>
        <end position="169"/>
    </location>
</feature>
<feature type="active site" description="O-(5'-phospho-DNA)-tyrosine intermediate" evidence="10">
    <location>
        <position position="305"/>
    </location>
</feature>
<comment type="caution">
    <text evidence="10">Lacks conserved residue(s) required for the propagation of feature annotation.</text>
</comment>
<gene>
    <name evidence="10 14" type="primary">topA</name>
    <name evidence="14" type="ORF">MHY01S_30910</name>
</gene>
<comment type="subunit">
    <text evidence="10">Monomer.</text>
</comment>
<protein>
    <recommendedName>
        <fullName evidence="10">DNA topoisomerase 1</fullName>
        <ecNumber evidence="10">5.6.2.1</ecNumber>
    </recommendedName>
    <alternativeName>
        <fullName evidence="10">DNA topoisomerase I</fullName>
    </alternativeName>
</protein>
<dbReference type="GO" id="GO:0003677">
    <property type="term" value="F:DNA binding"/>
    <property type="evidence" value="ECO:0007669"/>
    <property type="project" value="UniProtKB-KW"/>
</dbReference>
<dbReference type="Gene3D" id="1.10.290.10">
    <property type="entry name" value="Topoisomerase I, domain 4"/>
    <property type="match status" value="1"/>
</dbReference>
<dbReference type="InterPro" id="IPR028612">
    <property type="entry name" value="Topoisom_1_IA"/>
</dbReference>
<dbReference type="SMART" id="SM00493">
    <property type="entry name" value="TOPRIM"/>
    <property type="match status" value="1"/>
</dbReference>
<feature type="compositionally biased region" description="Basic residues" evidence="11">
    <location>
        <begin position="835"/>
        <end position="847"/>
    </location>
</feature>
<accession>A0A511R5S0</accession>
<dbReference type="InterPro" id="IPR003601">
    <property type="entry name" value="Topo_IA_2"/>
</dbReference>
<keyword evidence="9 10" id="KW-0413">Isomerase</keyword>
<dbReference type="Proteomes" id="UP000321197">
    <property type="component" value="Unassembled WGS sequence"/>
</dbReference>
<keyword evidence="4" id="KW-0863">Zinc-finger</keyword>
<dbReference type="Gene3D" id="3.40.50.140">
    <property type="match status" value="1"/>
</dbReference>
<reference evidence="14 15" key="1">
    <citation type="submission" date="2019-07" db="EMBL/GenBank/DDBJ databases">
        <title>Whole genome shotgun sequence of Meiothermus hypogaeus NBRC 106114.</title>
        <authorList>
            <person name="Hosoyama A."/>
            <person name="Uohara A."/>
            <person name="Ohji S."/>
            <person name="Ichikawa N."/>
        </authorList>
    </citation>
    <scope>NUCLEOTIDE SEQUENCE [LARGE SCALE GENOMIC DNA]</scope>
    <source>
        <strain evidence="14 15">NBRC 106114</strain>
    </source>
</reference>
<dbReference type="InterPro" id="IPR023406">
    <property type="entry name" value="Topo_IA_AS"/>
</dbReference>
<evidence type="ECO:0000256" key="5">
    <source>
        <dbReference type="ARBA" id="ARBA00022833"/>
    </source>
</evidence>
<dbReference type="GO" id="GO:0003917">
    <property type="term" value="F:DNA topoisomerase type I (single strand cut, ATP-independent) activity"/>
    <property type="evidence" value="ECO:0007669"/>
    <property type="project" value="UniProtKB-UniRule"/>
</dbReference>
<keyword evidence="8 10" id="KW-0238">DNA-binding</keyword>
<comment type="similarity">
    <text evidence="2 10">Belongs to the type IA topoisomerase family.</text>
</comment>
<evidence type="ECO:0000313" key="15">
    <source>
        <dbReference type="Proteomes" id="UP000321197"/>
    </source>
</evidence>
<evidence type="ECO:0000256" key="6">
    <source>
        <dbReference type="ARBA" id="ARBA00022842"/>
    </source>
</evidence>
<dbReference type="Gene3D" id="1.10.460.10">
    <property type="entry name" value="Topoisomerase I, domain 2"/>
    <property type="match status" value="1"/>
</dbReference>
<evidence type="ECO:0000259" key="12">
    <source>
        <dbReference type="PROSITE" id="PS50880"/>
    </source>
</evidence>
<feature type="compositionally biased region" description="Basic residues" evidence="11">
    <location>
        <begin position="744"/>
        <end position="754"/>
    </location>
</feature>
<keyword evidence="5" id="KW-0862">Zinc</keyword>
<dbReference type="InterPro" id="IPR003602">
    <property type="entry name" value="Topo_IA_DNA-bd_dom"/>
</dbReference>
<feature type="site" description="Interaction with DNA" evidence="10">
    <location>
        <position position="139"/>
    </location>
</feature>
<dbReference type="PROSITE" id="PS00396">
    <property type="entry name" value="TOPO_IA_1"/>
    <property type="match status" value="1"/>
</dbReference>
<evidence type="ECO:0000256" key="10">
    <source>
        <dbReference type="HAMAP-Rule" id="MF_00952"/>
    </source>
</evidence>
<dbReference type="Pfam" id="PF01396">
    <property type="entry name" value="Zn_ribbon_Top1"/>
    <property type="match status" value="3"/>
</dbReference>